<reference evidence="1 2" key="1">
    <citation type="journal article" date="2022" name="DNA Res.">
        <title>Chromosomal-level genome assembly of the orchid tree Bauhinia variegata (Leguminosae; Cercidoideae) supports the allotetraploid origin hypothesis of Bauhinia.</title>
        <authorList>
            <person name="Zhong Y."/>
            <person name="Chen Y."/>
            <person name="Zheng D."/>
            <person name="Pang J."/>
            <person name="Liu Y."/>
            <person name="Luo S."/>
            <person name="Meng S."/>
            <person name="Qian L."/>
            <person name="Wei D."/>
            <person name="Dai S."/>
            <person name="Zhou R."/>
        </authorList>
    </citation>
    <scope>NUCLEOTIDE SEQUENCE [LARGE SCALE GENOMIC DNA]</scope>
    <source>
        <strain evidence="1">BV-YZ2020</strain>
    </source>
</reference>
<organism evidence="1 2">
    <name type="scientific">Bauhinia variegata</name>
    <name type="common">Purple orchid tree</name>
    <name type="synonym">Phanera variegata</name>
    <dbReference type="NCBI Taxonomy" id="167791"/>
    <lineage>
        <taxon>Eukaryota</taxon>
        <taxon>Viridiplantae</taxon>
        <taxon>Streptophyta</taxon>
        <taxon>Embryophyta</taxon>
        <taxon>Tracheophyta</taxon>
        <taxon>Spermatophyta</taxon>
        <taxon>Magnoliopsida</taxon>
        <taxon>eudicotyledons</taxon>
        <taxon>Gunneridae</taxon>
        <taxon>Pentapetalae</taxon>
        <taxon>rosids</taxon>
        <taxon>fabids</taxon>
        <taxon>Fabales</taxon>
        <taxon>Fabaceae</taxon>
        <taxon>Cercidoideae</taxon>
        <taxon>Cercideae</taxon>
        <taxon>Bauhiniinae</taxon>
        <taxon>Bauhinia</taxon>
    </lineage>
</organism>
<dbReference type="EMBL" id="CM039428">
    <property type="protein sequence ID" value="KAI4351045.1"/>
    <property type="molecule type" value="Genomic_DNA"/>
</dbReference>
<comment type="caution">
    <text evidence="1">The sequence shown here is derived from an EMBL/GenBank/DDBJ whole genome shotgun (WGS) entry which is preliminary data.</text>
</comment>
<gene>
    <name evidence="1" type="ORF">L6164_005433</name>
</gene>
<evidence type="ECO:0000313" key="2">
    <source>
        <dbReference type="Proteomes" id="UP000828941"/>
    </source>
</evidence>
<keyword evidence="2" id="KW-1185">Reference proteome</keyword>
<dbReference type="Proteomes" id="UP000828941">
    <property type="component" value="Chromosome 3"/>
</dbReference>
<evidence type="ECO:0000313" key="1">
    <source>
        <dbReference type="EMBL" id="KAI4351045.1"/>
    </source>
</evidence>
<sequence>MDSLPHGYANCSILLEKRANSYVGNGYFCFPPLAVRRKSFWSFRERNCNFPMLIGKKAFTLPEKRLNSKFSKKQWFLIPRSTTSSNSSCSNDGPSDQTQACTGN</sequence>
<proteinExistence type="predicted"/>
<name>A0ACB9PRS4_BAUVA</name>
<protein>
    <submittedName>
        <fullName evidence="1">Uncharacterized protein</fullName>
    </submittedName>
</protein>
<accession>A0ACB9PRS4</accession>